<protein>
    <recommendedName>
        <fullName evidence="4">Glycoside hydrolase family 42 N-terminal domain-containing protein</fullName>
    </recommendedName>
</protein>
<gene>
    <name evidence="5" type="ORF">A2890_00395</name>
</gene>
<proteinExistence type="predicted"/>
<dbReference type="InterPro" id="IPR013529">
    <property type="entry name" value="Glyco_hydro_42_N"/>
</dbReference>
<dbReference type="Gene3D" id="3.20.20.80">
    <property type="entry name" value="Glycosidases"/>
    <property type="match status" value="1"/>
</dbReference>
<dbReference type="GO" id="GO:0004565">
    <property type="term" value="F:beta-galactosidase activity"/>
    <property type="evidence" value="ECO:0007669"/>
    <property type="project" value="InterPro"/>
</dbReference>
<feature type="transmembrane region" description="Helical" evidence="3">
    <location>
        <begin position="12"/>
        <end position="33"/>
    </location>
</feature>
<dbReference type="AlphaFoldDB" id="A0A1F4W0Y2"/>
<dbReference type="InterPro" id="IPR017853">
    <property type="entry name" value="GH"/>
</dbReference>
<keyword evidence="3" id="KW-0472">Membrane</keyword>
<evidence type="ECO:0000259" key="4">
    <source>
        <dbReference type="Pfam" id="PF02449"/>
    </source>
</evidence>
<keyword evidence="2" id="KW-0326">Glycosidase</keyword>
<evidence type="ECO:0000313" key="5">
    <source>
        <dbReference type="EMBL" id="OGC62703.1"/>
    </source>
</evidence>
<keyword evidence="1" id="KW-0378">Hydrolase</keyword>
<dbReference type="STRING" id="1802628.A2890_00395"/>
<keyword evidence="3" id="KW-1133">Transmembrane helix</keyword>
<evidence type="ECO:0000256" key="1">
    <source>
        <dbReference type="ARBA" id="ARBA00022801"/>
    </source>
</evidence>
<dbReference type="EMBL" id="MEVL01000005">
    <property type="protein sequence ID" value="OGC62703.1"/>
    <property type="molecule type" value="Genomic_DNA"/>
</dbReference>
<evidence type="ECO:0000256" key="3">
    <source>
        <dbReference type="SAM" id="Phobius"/>
    </source>
</evidence>
<evidence type="ECO:0000256" key="2">
    <source>
        <dbReference type="ARBA" id="ARBA00023295"/>
    </source>
</evidence>
<comment type="caution">
    <text evidence="5">The sequence shown here is derived from an EMBL/GenBank/DDBJ whole genome shotgun (WGS) entry which is preliminary data.</text>
</comment>
<dbReference type="GO" id="GO:0009341">
    <property type="term" value="C:beta-galactosidase complex"/>
    <property type="evidence" value="ECO:0007669"/>
    <property type="project" value="InterPro"/>
</dbReference>
<name>A0A1F4W0Y2_UNCKA</name>
<reference evidence="5 6" key="1">
    <citation type="journal article" date="2016" name="Nat. Commun.">
        <title>Thousands of microbial genomes shed light on interconnected biogeochemical processes in an aquifer system.</title>
        <authorList>
            <person name="Anantharaman K."/>
            <person name="Brown C.T."/>
            <person name="Hug L.A."/>
            <person name="Sharon I."/>
            <person name="Castelle C.J."/>
            <person name="Probst A.J."/>
            <person name="Thomas B.C."/>
            <person name="Singh A."/>
            <person name="Wilkins M.J."/>
            <person name="Karaoz U."/>
            <person name="Brodie E.L."/>
            <person name="Williams K.H."/>
            <person name="Hubbard S.S."/>
            <person name="Banfield J.F."/>
        </authorList>
    </citation>
    <scope>NUCLEOTIDE SEQUENCE [LARGE SCALE GENOMIC DNA]</scope>
</reference>
<accession>A0A1F4W0Y2</accession>
<feature type="domain" description="Glycoside hydrolase family 42 N-terminal" evidence="4">
    <location>
        <begin position="59"/>
        <end position="116"/>
    </location>
</feature>
<dbReference type="Pfam" id="PF02449">
    <property type="entry name" value="Glyco_hydro_42"/>
    <property type="match status" value="1"/>
</dbReference>
<dbReference type="Proteomes" id="UP000176967">
    <property type="component" value="Unassembled WGS sequence"/>
</dbReference>
<sequence>MLSKHYYLKLTGRILLGLLGIFAVFVLAAYLLFGRGGEAAKVTWGVSFDPYYAESLGLDWKQTYLALLDELGVRRFRLVALWDAVEPQDDRYDFERLDFQIQEAERRGAKVILAVGRRLPRWPECHIPAWAKGLSEEEQQLKVLDLLPYIVSRYKKSSAIEYWQVENEPYVTFFGECPGSGVPFVQNAFRVLEFLDPVHPILLTDSGEISTWFPISRLGDNLGISMYRKIYDGNYTKLYISYRPFFPQWYYRIKANFYKWTGGLKEVFISELQAEPWGTKPITEMSLEEQYITLSPDKLRYNISFARSTGFDRIYLWGAEWWFYAREKFGVSDFVDEAKALWLQ</sequence>
<dbReference type="GO" id="GO:0005975">
    <property type="term" value="P:carbohydrate metabolic process"/>
    <property type="evidence" value="ECO:0007669"/>
    <property type="project" value="InterPro"/>
</dbReference>
<evidence type="ECO:0000313" key="6">
    <source>
        <dbReference type="Proteomes" id="UP000176967"/>
    </source>
</evidence>
<organism evidence="5 6">
    <name type="scientific">candidate division WWE3 bacterium RIFCSPLOWO2_01_FULL_53_14</name>
    <dbReference type="NCBI Taxonomy" id="1802628"/>
    <lineage>
        <taxon>Bacteria</taxon>
        <taxon>Katanobacteria</taxon>
    </lineage>
</organism>
<keyword evidence="3" id="KW-0812">Transmembrane</keyword>
<dbReference type="SUPFAM" id="SSF51445">
    <property type="entry name" value="(Trans)glycosidases"/>
    <property type="match status" value="1"/>
</dbReference>